<dbReference type="Proteomes" id="UP000265520">
    <property type="component" value="Unassembled WGS sequence"/>
</dbReference>
<dbReference type="AlphaFoldDB" id="A0A392SK22"/>
<reference evidence="1 2" key="1">
    <citation type="journal article" date="2018" name="Front. Plant Sci.">
        <title>Red Clover (Trifolium pratense) and Zigzag Clover (T. medium) - A Picture of Genomic Similarities and Differences.</title>
        <authorList>
            <person name="Dluhosova J."/>
            <person name="Istvanek J."/>
            <person name="Nedelnik J."/>
            <person name="Repkova J."/>
        </authorList>
    </citation>
    <scope>NUCLEOTIDE SEQUENCE [LARGE SCALE GENOMIC DNA]</scope>
    <source>
        <strain evidence="2">cv. 10/8</strain>
        <tissue evidence="1">Leaf</tissue>
    </source>
</reference>
<accession>A0A392SK22</accession>
<name>A0A392SK22_9FABA</name>
<evidence type="ECO:0000313" key="2">
    <source>
        <dbReference type="Proteomes" id="UP000265520"/>
    </source>
</evidence>
<comment type="caution">
    <text evidence="1">The sequence shown here is derived from an EMBL/GenBank/DDBJ whole genome shotgun (WGS) entry which is preliminary data.</text>
</comment>
<sequence length="57" mass="6652">MNKSVWEWEEECVIVVVDTYLREKFREGEGESGPEERIGVECDDKEADVICNERKMG</sequence>
<proteinExistence type="predicted"/>
<evidence type="ECO:0000313" key="1">
    <source>
        <dbReference type="EMBL" id="MCI49221.1"/>
    </source>
</evidence>
<dbReference type="EMBL" id="LXQA010397988">
    <property type="protein sequence ID" value="MCI49221.1"/>
    <property type="molecule type" value="Genomic_DNA"/>
</dbReference>
<protein>
    <submittedName>
        <fullName evidence="1">Uncharacterized protein</fullName>
    </submittedName>
</protein>
<organism evidence="1 2">
    <name type="scientific">Trifolium medium</name>
    <dbReference type="NCBI Taxonomy" id="97028"/>
    <lineage>
        <taxon>Eukaryota</taxon>
        <taxon>Viridiplantae</taxon>
        <taxon>Streptophyta</taxon>
        <taxon>Embryophyta</taxon>
        <taxon>Tracheophyta</taxon>
        <taxon>Spermatophyta</taxon>
        <taxon>Magnoliopsida</taxon>
        <taxon>eudicotyledons</taxon>
        <taxon>Gunneridae</taxon>
        <taxon>Pentapetalae</taxon>
        <taxon>rosids</taxon>
        <taxon>fabids</taxon>
        <taxon>Fabales</taxon>
        <taxon>Fabaceae</taxon>
        <taxon>Papilionoideae</taxon>
        <taxon>50 kb inversion clade</taxon>
        <taxon>NPAAA clade</taxon>
        <taxon>Hologalegina</taxon>
        <taxon>IRL clade</taxon>
        <taxon>Trifolieae</taxon>
        <taxon>Trifolium</taxon>
    </lineage>
</organism>
<keyword evidence="2" id="KW-1185">Reference proteome</keyword>